<proteinExistence type="predicted"/>
<reference evidence="3" key="2">
    <citation type="journal article" date="2019" name="Mol. Plant Microbe Interact.">
        <title>Genome sequence resources for four phytopathogenic fungi from the Colletotrichum orbiculare species complex.</title>
        <authorList>
            <person name="Gan P."/>
            <person name="Tsushima A."/>
            <person name="Narusaka M."/>
            <person name="Narusaka Y."/>
            <person name="Takano Y."/>
            <person name="Kubo Y."/>
            <person name="Shirasu K."/>
        </authorList>
    </citation>
    <scope>GENOME REANNOTATION</scope>
    <source>
        <strain evidence="3">104-T / ATCC 96160 / CBS 514.97 / LARS 414 / MAFF 240422</strain>
    </source>
</reference>
<feature type="compositionally biased region" description="Basic and acidic residues" evidence="1">
    <location>
        <begin position="107"/>
        <end position="123"/>
    </location>
</feature>
<gene>
    <name evidence="2" type="ORF">Cob_v008812</name>
</gene>
<reference evidence="3" key="1">
    <citation type="journal article" date="2013" name="New Phytol.">
        <title>Comparative genomic and transcriptomic analyses reveal the hemibiotrophic stage shift of Colletotrichum fungi.</title>
        <authorList>
            <person name="Gan P."/>
            <person name="Ikeda K."/>
            <person name="Irieda H."/>
            <person name="Narusaka M."/>
            <person name="O'Connell R.J."/>
            <person name="Narusaka Y."/>
            <person name="Takano Y."/>
            <person name="Kubo Y."/>
            <person name="Shirasu K."/>
        </authorList>
    </citation>
    <scope>NUCLEOTIDE SEQUENCE [LARGE SCALE GENOMIC DNA]</scope>
    <source>
        <strain evidence="3">104-T / ATCC 96160 / CBS 514.97 / LARS 414 / MAFF 240422</strain>
    </source>
</reference>
<evidence type="ECO:0000313" key="3">
    <source>
        <dbReference type="Proteomes" id="UP000014480"/>
    </source>
</evidence>
<evidence type="ECO:0000256" key="1">
    <source>
        <dbReference type="SAM" id="MobiDB-lite"/>
    </source>
</evidence>
<dbReference type="Proteomes" id="UP000014480">
    <property type="component" value="Unassembled WGS sequence"/>
</dbReference>
<comment type="caution">
    <text evidence="2">The sequence shown here is derived from an EMBL/GenBank/DDBJ whole genome shotgun (WGS) entry which is preliminary data.</text>
</comment>
<dbReference type="EMBL" id="AMCV02000025">
    <property type="protein sequence ID" value="TDZ18014.1"/>
    <property type="molecule type" value="Genomic_DNA"/>
</dbReference>
<evidence type="ECO:0000313" key="2">
    <source>
        <dbReference type="EMBL" id="TDZ18014.1"/>
    </source>
</evidence>
<organism evidence="2 3">
    <name type="scientific">Colletotrichum orbiculare (strain 104-T / ATCC 96160 / CBS 514.97 / LARS 414 / MAFF 240422)</name>
    <name type="common">Cucumber anthracnose fungus</name>
    <name type="synonym">Colletotrichum lagenarium</name>
    <dbReference type="NCBI Taxonomy" id="1213857"/>
    <lineage>
        <taxon>Eukaryota</taxon>
        <taxon>Fungi</taxon>
        <taxon>Dikarya</taxon>
        <taxon>Ascomycota</taxon>
        <taxon>Pezizomycotina</taxon>
        <taxon>Sordariomycetes</taxon>
        <taxon>Hypocreomycetidae</taxon>
        <taxon>Glomerellales</taxon>
        <taxon>Glomerellaceae</taxon>
        <taxon>Colletotrichum</taxon>
        <taxon>Colletotrichum orbiculare species complex</taxon>
    </lineage>
</organism>
<name>A0A484FKK8_COLOR</name>
<accession>A0A484FKK8</accession>
<dbReference type="AlphaFoldDB" id="A0A484FKK8"/>
<keyword evidence="3" id="KW-1185">Reference proteome</keyword>
<protein>
    <submittedName>
        <fullName evidence="2">Uncharacterized protein</fullName>
    </submittedName>
</protein>
<sequence length="135" mass="14827">MLLGFYHVSFGTFLASGLRGSRHLQAPAGPEALDVMLCGSKENATLIRSFGHGKGLGRTHVHPITAVILVNSRRRSPALTVLIMAMLSMASIARSLRPRVVLRRKDIDRSRMAGDTQHTKAQDEESQVPRRLMGN</sequence>
<feature type="region of interest" description="Disordered" evidence="1">
    <location>
        <begin position="107"/>
        <end position="135"/>
    </location>
</feature>